<dbReference type="Proteomes" id="UP000027222">
    <property type="component" value="Unassembled WGS sequence"/>
</dbReference>
<name>A0A067STH3_GALM3</name>
<dbReference type="AlphaFoldDB" id="A0A067STH3"/>
<gene>
    <name evidence="1" type="ORF">GALMADRAFT_141283</name>
</gene>
<dbReference type="EMBL" id="KL142383">
    <property type="protein sequence ID" value="KDR74201.1"/>
    <property type="molecule type" value="Genomic_DNA"/>
</dbReference>
<sequence>MLINNIMATPLPKQALNLVAAGPLPPDADTHIYMAPSYQNLTTASVISVCVLMTKACPAAQSNHNITMLHPPADAATRAYPAAIAAPTYMLSLERLETMPLSPTSFLWTNLFPRAISSLGSEPSIIPLIGTTPPFLKNQINRHQHWLILLSTTTTPSLLRLLAPPAPQHLKNMFGILCTYSIMQRVASPPSRRGLWANVTMNSGWKASEGPQGETLKRETRPAVSVLAASAYDNIDPTYKMTDNAASAFQSPRDTRDQQ</sequence>
<evidence type="ECO:0000313" key="2">
    <source>
        <dbReference type="Proteomes" id="UP000027222"/>
    </source>
</evidence>
<dbReference type="HOGENOM" id="CLU_1073806_0_0_1"/>
<reference evidence="2" key="1">
    <citation type="journal article" date="2014" name="Proc. Natl. Acad. Sci. U.S.A.">
        <title>Extensive sampling of basidiomycete genomes demonstrates inadequacy of the white-rot/brown-rot paradigm for wood decay fungi.</title>
        <authorList>
            <person name="Riley R."/>
            <person name="Salamov A.A."/>
            <person name="Brown D.W."/>
            <person name="Nagy L.G."/>
            <person name="Floudas D."/>
            <person name="Held B.W."/>
            <person name="Levasseur A."/>
            <person name="Lombard V."/>
            <person name="Morin E."/>
            <person name="Otillar R."/>
            <person name="Lindquist E.A."/>
            <person name="Sun H."/>
            <person name="LaButti K.M."/>
            <person name="Schmutz J."/>
            <person name="Jabbour D."/>
            <person name="Luo H."/>
            <person name="Baker S.E."/>
            <person name="Pisabarro A.G."/>
            <person name="Walton J.D."/>
            <person name="Blanchette R.A."/>
            <person name="Henrissat B."/>
            <person name="Martin F."/>
            <person name="Cullen D."/>
            <person name="Hibbett D.S."/>
            <person name="Grigoriev I.V."/>
        </authorList>
    </citation>
    <scope>NUCLEOTIDE SEQUENCE [LARGE SCALE GENOMIC DNA]</scope>
    <source>
        <strain evidence="2">CBS 339.88</strain>
    </source>
</reference>
<evidence type="ECO:0000313" key="1">
    <source>
        <dbReference type="EMBL" id="KDR74201.1"/>
    </source>
</evidence>
<keyword evidence="2" id="KW-1185">Reference proteome</keyword>
<organism evidence="1 2">
    <name type="scientific">Galerina marginata (strain CBS 339.88)</name>
    <dbReference type="NCBI Taxonomy" id="685588"/>
    <lineage>
        <taxon>Eukaryota</taxon>
        <taxon>Fungi</taxon>
        <taxon>Dikarya</taxon>
        <taxon>Basidiomycota</taxon>
        <taxon>Agaricomycotina</taxon>
        <taxon>Agaricomycetes</taxon>
        <taxon>Agaricomycetidae</taxon>
        <taxon>Agaricales</taxon>
        <taxon>Agaricineae</taxon>
        <taxon>Strophariaceae</taxon>
        <taxon>Galerina</taxon>
    </lineage>
</organism>
<protein>
    <submittedName>
        <fullName evidence="1">Uncharacterized protein</fullName>
    </submittedName>
</protein>
<accession>A0A067STH3</accession>
<proteinExistence type="predicted"/>